<dbReference type="InterPro" id="IPR001453">
    <property type="entry name" value="MoaB/Mog_dom"/>
</dbReference>
<dbReference type="Pfam" id="PF00512">
    <property type="entry name" value="HisKA"/>
    <property type="match status" value="1"/>
</dbReference>
<evidence type="ECO:0000313" key="7">
    <source>
        <dbReference type="EMBL" id="RKT46349.1"/>
    </source>
</evidence>
<keyword evidence="4" id="KW-0597">Phosphoprotein</keyword>
<dbReference type="CDD" id="cd00886">
    <property type="entry name" value="MogA_MoaB"/>
    <property type="match status" value="1"/>
</dbReference>
<comment type="caution">
    <text evidence="7">The sequence shown here is derived from an EMBL/GenBank/DDBJ whole genome shotgun (WGS) entry which is preliminary data.</text>
</comment>
<dbReference type="AlphaFoldDB" id="A0A495VAJ3"/>
<accession>A0A495VAJ3</accession>
<dbReference type="SMART" id="SM00387">
    <property type="entry name" value="HATPase_c"/>
    <property type="match status" value="1"/>
</dbReference>
<gene>
    <name evidence="7" type="ORF">BDD21_3858</name>
</gene>
<feature type="domain" description="Histidine kinase" evidence="6">
    <location>
        <begin position="47"/>
        <end position="260"/>
    </location>
</feature>
<protein>
    <recommendedName>
        <fullName evidence="3">Molybdenum cofactor biosynthesis protein B</fullName>
        <ecNumber evidence="2">2.7.13.3</ecNumber>
    </recommendedName>
</protein>
<dbReference type="GO" id="GO:0000155">
    <property type="term" value="F:phosphorelay sensor kinase activity"/>
    <property type="evidence" value="ECO:0007669"/>
    <property type="project" value="InterPro"/>
</dbReference>
<dbReference type="InterPro" id="IPR003594">
    <property type="entry name" value="HATPase_dom"/>
</dbReference>
<dbReference type="SUPFAM" id="SSF47384">
    <property type="entry name" value="Homodimeric domain of signal transducing histidine kinase"/>
    <property type="match status" value="1"/>
</dbReference>
<dbReference type="Pfam" id="PF02518">
    <property type="entry name" value="HATPase_c"/>
    <property type="match status" value="1"/>
</dbReference>
<dbReference type="NCBIfam" id="TIGR00177">
    <property type="entry name" value="molyb_syn"/>
    <property type="match status" value="1"/>
</dbReference>
<dbReference type="PANTHER" id="PTHR43232">
    <property type="entry name" value="MOLYBDENUM COFACTOR BIOSYNTHESIS PROTEIN B"/>
    <property type="match status" value="1"/>
</dbReference>
<comment type="catalytic activity">
    <reaction evidence="1">
        <text>ATP + protein L-histidine = ADP + protein N-phospho-L-histidine.</text>
        <dbReference type="EC" id="2.7.13.3"/>
    </reaction>
</comment>
<feature type="compositionally biased region" description="Polar residues" evidence="5">
    <location>
        <begin position="287"/>
        <end position="305"/>
    </location>
</feature>
<dbReference type="PRINTS" id="PR00344">
    <property type="entry name" value="BCTRLSENSOR"/>
</dbReference>
<dbReference type="OrthoDB" id="9784492at2"/>
<dbReference type="InterPro" id="IPR005467">
    <property type="entry name" value="His_kinase_dom"/>
</dbReference>
<dbReference type="Gene3D" id="3.40.980.10">
    <property type="entry name" value="MoaB/Mog-like domain"/>
    <property type="match status" value="1"/>
</dbReference>
<dbReference type="InterPro" id="IPR036425">
    <property type="entry name" value="MoaB/Mog-like_dom_sf"/>
</dbReference>
<evidence type="ECO:0000256" key="5">
    <source>
        <dbReference type="SAM" id="MobiDB-lite"/>
    </source>
</evidence>
<proteinExistence type="predicted"/>
<evidence type="ECO:0000256" key="1">
    <source>
        <dbReference type="ARBA" id="ARBA00000085"/>
    </source>
</evidence>
<evidence type="ECO:0000256" key="2">
    <source>
        <dbReference type="ARBA" id="ARBA00012438"/>
    </source>
</evidence>
<evidence type="ECO:0000313" key="8">
    <source>
        <dbReference type="Proteomes" id="UP000274556"/>
    </source>
</evidence>
<dbReference type="InterPro" id="IPR036890">
    <property type="entry name" value="HATPase_C_sf"/>
</dbReference>
<dbReference type="EMBL" id="RBXL01000001">
    <property type="protein sequence ID" value="RKT46349.1"/>
    <property type="molecule type" value="Genomic_DNA"/>
</dbReference>
<feature type="region of interest" description="Disordered" evidence="5">
    <location>
        <begin position="284"/>
        <end position="305"/>
    </location>
</feature>
<organism evidence="7 8">
    <name type="scientific">Thiocapsa rosea</name>
    <dbReference type="NCBI Taxonomy" id="69360"/>
    <lineage>
        <taxon>Bacteria</taxon>
        <taxon>Pseudomonadati</taxon>
        <taxon>Pseudomonadota</taxon>
        <taxon>Gammaproteobacteria</taxon>
        <taxon>Chromatiales</taxon>
        <taxon>Chromatiaceae</taxon>
        <taxon>Thiocapsa</taxon>
    </lineage>
</organism>
<dbReference type="EC" id="2.7.13.3" evidence="2"/>
<dbReference type="InterPro" id="IPR004358">
    <property type="entry name" value="Sig_transdc_His_kin-like_C"/>
</dbReference>
<dbReference type="SMART" id="SM00388">
    <property type="entry name" value="HisKA"/>
    <property type="match status" value="1"/>
</dbReference>
<dbReference type="InterPro" id="IPR003661">
    <property type="entry name" value="HisK_dim/P_dom"/>
</dbReference>
<dbReference type="Proteomes" id="UP000274556">
    <property type="component" value="Unassembled WGS sequence"/>
</dbReference>
<evidence type="ECO:0000256" key="4">
    <source>
        <dbReference type="ARBA" id="ARBA00022553"/>
    </source>
</evidence>
<keyword evidence="8" id="KW-1185">Reference proteome</keyword>
<dbReference type="InterPro" id="IPR036097">
    <property type="entry name" value="HisK_dim/P_sf"/>
</dbReference>
<dbReference type="PROSITE" id="PS50109">
    <property type="entry name" value="HIS_KIN"/>
    <property type="match status" value="1"/>
</dbReference>
<sequence>MDETRGAVELRQADQDLEDVLALLREARHKQCVQTEKLAAVGELIAGVAHEINNPLAVMLGYVNLVTHELGPTAWSVRMEVDLIVQQIERVRKIIDSLLDIARPMDDVDLLSPEDMARLIEDSLGLVIDQAQRGMLKVCLDLQATCPVRIGRQDLQQVIVNLIVNAFHAVELNGGLIEVGSRDWDGRGILISVRDTGPGVPADLVEKIFRPFFTTKGAGRGTGLGLSVSTGLIRRYGGALTLEATSEAGTEFRIWVPAEPAFDDEDTWLAQTLVSSLESRSWPASEYTATRPDTQPRSRPASAQDNAMPEHFKDQGFLPLQIAVLTVSDSRTEENDTSGRLLVERAEAAGHRVVAKRIVPDDIYRMRAAFSEWIADPEIQVILSTGGTGVTGRDSTPEAVAPLLDKPLEGFGELFRSFSLEEIGTSTLQSRALGGLANGTFIFCLPGSSGACRTAWDRILLAQLDSRTRPCNFAQLIPRLLER</sequence>
<dbReference type="InterPro" id="IPR013484">
    <property type="entry name" value="MoaB_proteobac"/>
</dbReference>
<reference evidence="7 8" key="1">
    <citation type="submission" date="2018-10" db="EMBL/GenBank/DDBJ databases">
        <title>Genomic Encyclopedia of Archaeal and Bacterial Type Strains, Phase II (KMG-II): from individual species to whole genera.</title>
        <authorList>
            <person name="Goeker M."/>
        </authorList>
    </citation>
    <scope>NUCLEOTIDE SEQUENCE [LARGE SCALE GENOMIC DNA]</scope>
    <source>
        <strain evidence="7 8">DSM 235</strain>
    </source>
</reference>
<evidence type="ECO:0000256" key="3">
    <source>
        <dbReference type="ARBA" id="ARBA00015262"/>
    </source>
</evidence>
<dbReference type="InterPro" id="IPR012245">
    <property type="entry name" value="MoaB"/>
</dbReference>
<dbReference type="SUPFAM" id="SSF55874">
    <property type="entry name" value="ATPase domain of HSP90 chaperone/DNA topoisomerase II/histidine kinase"/>
    <property type="match status" value="1"/>
</dbReference>
<dbReference type="GO" id="GO:0006777">
    <property type="term" value="P:Mo-molybdopterin cofactor biosynthetic process"/>
    <property type="evidence" value="ECO:0007669"/>
    <property type="project" value="InterPro"/>
</dbReference>
<dbReference type="SMART" id="SM00852">
    <property type="entry name" value="MoCF_biosynth"/>
    <property type="match status" value="1"/>
</dbReference>
<dbReference type="PANTHER" id="PTHR43232:SF2">
    <property type="entry name" value="MOLYBDENUM COFACTOR BIOSYNTHESIS PROTEIN B"/>
    <property type="match status" value="1"/>
</dbReference>
<dbReference type="SUPFAM" id="SSF53218">
    <property type="entry name" value="Molybdenum cofactor biosynthesis proteins"/>
    <property type="match status" value="1"/>
</dbReference>
<dbReference type="Gene3D" id="3.30.565.10">
    <property type="entry name" value="Histidine kinase-like ATPase, C-terminal domain"/>
    <property type="match status" value="1"/>
</dbReference>
<dbReference type="GO" id="GO:0005829">
    <property type="term" value="C:cytosol"/>
    <property type="evidence" value="ECO:0007669"/>
    <property type="project" value="TreeGrafter"/>
</dbReference>
<evidence type="ECO:0000259" key="6">
    <source>
        <dbReference type="PROSITE" id="PS50109"/>
    </source>
</evidence>
<dbReference type="Gene3D" id="1.10.287.130">
    <property type="match status" value="1"/>
</dbReference>
<dbReference type="Pfam" id="PF00994">
    <property type="entry name" value="MoCF_biosynth"/>
    <property type="match status" value="1"/>
</dbReference>
<name>A0A495VAJ3_9GAMM</name>
<dbReference type="NCBIfam" id="TIGR02667">
    <property type="entry name" value="moaB_proteo"/>
    <property type="match status" value="1"/>
</dbReference>
<dbReference type="CDD" id="cd00082">
    <property type="entry name" value="HisKA"/>
    <property type="match status" value="1"/>
</dbReference>